<reference evidence="3" key="2">
    <citation type="journal article" date="2008" name="Nucleic Acids Res.">
        <title>The rice annotation project database (RAP-DB): 2008 update.</title>
        <authorList>
            <consortium name="The rice annotation project (RAP)"/>
        </authorList>
    </citation>
    <scope>GENOME REANNOTATION</scope>
    <source>
        <strain evidence="3">cv. Nipponbare</strain>
    </source>
</reference>
<dbReference type="PANTHER" id="PTHR33026:SF7">
    <property type="entry name" value="OS03G0100275 PROTEIN"/>
    <property type="match status" value="1"/>
</dbReference>
<organism evidence="2 3">
    <name type="scientific">Oryza sativa subsp. japonica</name>
    <name type="common">Rice</name>
    <dbReference type="NCBI Taxonomy" id="39947"/>
    <lineage>
        <taxon>Eukaryota</taxon>
        <taxon>Viridiplantae</taxon>
        <taxon>Streptophyta</taxon>
        <taxon>Embryophyta</taxon>
        <taxon>Tracheophyta</taxon>
        <taxon>Spermatophyta</taxon>
        <taxon>Magnoliopsida</taxon>
        <taxon>Liliopsida</taxon>
        <taxon>Poales</taxon>
        <taxon>Poaceae</taxon>
        <taxon>BOP clade</taxon>
        <taxon>Oryzoideae</taxon>
        <taxon>Oryzeae</taxon>
        <taxon>Oryzinae</taxon>
        <taxon>Oryza</taxon>
        <taxon>Oryza sativa</taxon>
    </lineage>
</organism>
<accession>A0A5S6R6N7</accession>
<feature type="compositionally biased region" description="Polar residues" evidence="1">
    <location>
        <begin position="297"/>
        <end position="311"/>
    </location>
</feature>
<dbReference type="EMBL" id="AC116601">
    <property type="protein sequence ID" value="AAM08722.1"/>
    <property type="molecule type" value="Genomic_DNA"/>
</dbReference>
<evidence type="ECO:0000313" key="3">
    <source>
        <dbReference type="Proteomes" id="UP000000763"/>
    </source>
</evidence>
<evidence type="ECO:0000313" key="2">
    <source>
        <dbReference type="EMBL" id="AAM08722.1"/>
    </source>
</evidence>
<reference evidence="3" key="1">
    <citation type="journal article" date="2005" name="Nature">
        <title>The map-based sequence of the rice genome.</title>
        <authorList>
            <consortium name="International rice genome sequencing project (IRGSP)"/>
            <person name="Matsumoto T."/>
            <person name="Wu J."/>
            <person name="Kanamori H."/>
            <person name="Katayose Y."/>
            <person name="Fujisawa M."/>
            <person name="Namiki N."/>
            <person name="Mizuno H."/>
            <person name="Yamamoto K."/>
            <person name="Antonio B.A."/>
            <person name="Baba T."/>
            <person name="Sakata K."/>
            <person name="Nagamura Y."/>
            <person name="Aoki H."/>
            <person name="Arikawa K."/>
            <person name="Arita K."/>
            <person name="Bito T."/>
            <person name="Chiden Y."/>
            <person name="Fujitsuka N."/>
            <person name="Fukunaka R."/>
            <person name="Hamada M."/>
            <person name="Harada C."/>
            <person name="Hayashi A."/>
            <person name="Hijishita S."/>
            <person name="Honda M."/>
            <person name="Hosokawa S."/>
            <person name="Ichikawa Y."/>
            <person name="Idonuma A."/>
            <person name="Iijima M."/>
            <person name="Ikeda M."/>
            <person name="Ikeno M."/>
            <person name="Ito K."/>
            <person name="Ito S."/>
            <person name="Ito T."/>
            <person name="Ito Y."/>
            <person name="Ito Y."/>
            <person name="Iwabuchi A."/>
            <person name="Kamiya K."/>
            <person name="Karasawa W."/>
            <person name="Kurita K."/>
            <person name="Katagiri S."/>
            <person name="Kikuta A."/>
            <person name="Kobayashi H."/>
            <person name="Kobayashi N."/>
            <person name="Machita K."/>
            <person name="Maehara T."/>
            <person name="Masukawa M."/>
            <person name="Mizubayashi T."/>
            <person name="Mukai Y."/>
            <person name="Nagasaki H."/>
            <person name="Nagata Y."/>
            <person name="Naito S."/>
            <person name="Nakashima M."/>
            <person name="Nakama Y."/>
            <person name="Nakamichi Y."/>
            <person name="Nakamura M."/>
            <person name="Meguro A."/>
            <person name="Negishi M."/>
            <person name="Ohta I."/>
            <person name="Ohta T."/>
            <person name="Okamoto M."/>
            <person name="Ono N."/>
            <person name="Saji S."/>
            <person name="Sakaguchi M."/>
            <person name="Sakai K."/>
            <person name="Shibata M."/>
            <person name="Shimokawa T."/>
            <person name="Song J."/>
            <person name="Takazaki Y."/>
            <person name="Terasawa K."/>
            <person name="Tsugane M."/>
            <person name="Tsuji K."/>
            <person name="Ueda S."/>
            <person name="Waki K."/>
            <person name="Yamagata H."/>
            <person name="Yamamoto M."/>
            <person name="Yamamoto S."/>
            <person name="Yamane H."/>
            <person name="Yoshiki S."/>
            <person name="Yoshihara R."/>
            <person name="Yukawa K."/>
            <person name="Zhong H."/>
            <person name="Yano M."/>
            <person name="Yuan Q."/>
            <person name="Ouyang S."/>
            <person name="Liu J."/>
            <person name="Jones K.M."/>
            <person name="Gansberger K."/>
            <person name="Moffat K."/>
            <person name="Hill J."/>
            <person name="Bera J."/>
            <person name="Fadrosh D."/>
            <person name="Jin S."/>
            <person name="Johri S."/>
            <person name="Kim M."/>
            <person name="Overton L."/>
            <person name="Reardon M."/>
            <person name="Tsitrin T."/>
            <person name="Vuong H."/>
            <person name="Weaver B."/>
            <person name="Ciecko A."/>
            <person name="Tallon L."/>
            <person name="Jackson J."/>
            <person name="Pai G."/>
            <person name="Aken S.V."/>
            <person name="Utterback T."/>
            <person name="Reidmuller S."/>
            <person name="Feldblyum T."/>
            <person name="Hsiao J."/>
            <person name="Zismann V."/>
            <person name="Iobst S."/>
            <person name="de Vazeille A.R."/>
            <person name="Buell C.R."/>
            <person name="Ying K."/>
            <person name="Li Y."/>
            <person name="Lu T."/>
            <person name="Huang Y."/>
            <person name="Zhao Q."/>
            <person name="Feng Q."/>
            <person name="Zhang L."/>
            <person name="Zhu J."/>
            <person name="Weng Q."/>
            <person name="Mu J."/>
            <person name="Lu Y."/>
            <person name="Fan D."/>
            <person name="Liu Y."/>
            <person name="Guan J."/>
            <person name="Zhang Y."/>
            <person name="Yu S."/>
            <person name="Liu X."/>
            <person name="Zhang Y."/>
            <person name="Hong G."/>
            <person name="Han B."/>
            <person name="Choisne N."/>
            <person name="Demange N."/>
            <person name="Orjeda G."/>
            <person name="Samain S."/>
            <person name="Cattolico L."/>
            <person name="Pelletier E."/>
            <person name="Couloux A."/>
            <person name="Segurens B."/>
            <person name="Wincker P."/>
            <person name="D'Hont A."/>
            <person name="Scarpelli C."/>
            <person name="Weissenbach J."/>
            <person name="Salanoubat M."/>
            <person name="Quetier F."/>
            <person name="Yu Y."/>
            <person name="Kim H.R."/>
            <person name="Rambo T."/>
            <person name="Currie J."/>
            <person name="Collura K."/>
            <person name="Luo M."/>
            <person name="Yang T."/>
            <person name="Ammiraju J.S.S."/>
            <person name="Engler F."/>
            <person name="Soderlund C."/>
            <person name="Wing R.A."/>
            <person name="Palmer L.E."/>
            <person name="de la Bastide M."/>
            <person name="Spiegel L."/>
            <person name="Nascimento L."/>
            <person name="Zutavern T."/>
            <person name="O'Shaughnessy A."/>
            <person name="Dike S."/>
            <person name="Dedhia N."/>
            <person name="Preston R."/>
            <person name="Balija V."/>
            <person name="McCombie W.R."/>
            <person name="Chow T."/>
            <person name="Chen H."/>
            <person name="Chung M."/>
            <person name="Chen C."/>
            <person name="Shaw J."/>
            <person name="Wu H."/>
            <person name="Hsiao K."/>
            <person name="Chao Y."/>
            <person name="Chu M."/>
            <person name="Cheng C."/>
            <person name="Hour A."/>
            <person name="Lee P."/>
            <person name="Lin S."/>
            <person name="Lin Y."/>
            <person name="Liou J."/>
            <person name="Liu S."/>
            <person name="Hsing Y."/>
            <person name="Raghuvanshi S."/>
            <person name="Mohanty A."/>
            <person name="Bharti A.K."/>
            <person name="Gaur A."/>
            <person name="Gupta V."/>
            <person name="Kumar D."/>
            <person name="Ravi V."/>
            <person name="Vij S."/>
            <person name="Kapur A."/>
            <person name="Khurana P."/>
            <person name="Khurana P."/>
            <person name="Khurana J.P."/>
            <person name="Tyagi A.K."/>
            <person name="Gaikwad K."/>
            <person name="Singh A."/>
            <person name="Dalal V."/>
            <person name="Srivastava S."/>
            <person name="Dixit A."/>
            <person name="Pal A.K."/>
            <person name="Ghazi I.A."/>
            <person name="Yadav M."/>
            <person name="Pandit A."/>
            <person name="Bhargava A."/>
            <person name="Sureshbabu K."/>
            <person name="Batra K."/>
            <person name="Sharma T.R."/>
            <person name="Mohapatra T."/>
            <person name="Singh N.K."/>
            <person name="Messing J."/>
            <person name="Nelson A.B."/>
            <person name="Fuks G."/>
            <person name="Kavchok S."/>
            <person name="Keizer G."/>
            <person name="Linton E."/>
            <person name="Llaca V."/>
            <person name="Song R."/>
            <person name="Tanyolac B."/>
            <person name="Young S."/>
            <person name="Ho-Il K."/>
            <person name="Hahn J.H."/>
            <person name="Sangsakoo G."/>
            <person name="Vanavichit A."/>
            <person name="de Mattos Luiz.A.T."/>
            <person name="Zimmer P.D."/>
            <person name="Malone G."/>
            <person name="Dellagostin O."/>
            <person name="de Oliveira A.C."/>
            <person name="Bevan M."/>
            <person name="Bancroft I."/>
            <person name="Minx P."/>
            <person name="Cordum H."/>
            <person name="Wilson R."/>
            <person name="Cheng Z."/>
            <person name="Jin W."/>
            <person name="Jiang J."/>
            <person name="Leong S.A."/>
            <person name="Iwama H."/>
            <person name="Gojobori T."/>
            <person name="Itoh T."/>
            <person name="Niimura Y."/>
            <person name="Fujii Y."/>
            <person name="Habara T."/>
            <person name="Sakai H."/>
            <person name="Sato Y."/>
            <person name="Wilson G."/>
            <person name="Kumar K."/>
            <person name="McCouch S."/>
            <person name="Juretic N."/>
            <person name="Hoen D."/>
            <person name="Wright S."/>
            <person name="Bruskiewich R."/>
            <person name="Bureau T."/>
            <person name="Miyao A."/>
            <person name="Hirochika H."/>
            <person name="Nishikawa T."/>
            <person name="Kadowaki K."/>
            <person name="Sugiura M."/>
            <person name="Burr B."/>
            <person name="Sasaki T."/>
        </authorList>
    </citation>
    <scope>NUCLEOTIDE SEQUENCE [LARGE SCALE GENOMIC DNA]</scope>
    <source>
        <strain evidence="3">cv. Nipponbare</strain>
    </source>
</reference>
<dbReference type="PANTHER" id="PTHR33026">
    <property type="entry name" value="OS06G0360600 PROTEIN"/>
    <property type="match status" value="1"/>
</dbReference>
<dbReference type="Proteomes" id="UP000000763">
    <property type="component" value="Chromosome 10"/>
</dbReference>
<sequence length="547" mass="58756">MDLGKTITDTAAMKELQVEGLLLGREVLERDEGSTEPNPPLGRMGRISGCCGFCLRDHMRARYIPFQCHLSRSKWRQRWFFLEIKNPNPVLVVPEDQPERSSDWTSKPPLTLSLETFVGISDDLRERGLTGYDVAQDFVSRRIQPLQARAHPAFDYTGAKDVTRISLRGLNNNMVAHQVGQVLVSSPSTAAEIPILVCNLEDADKAVAINALPLTDAIGPLVDHQASASLKSNVSEETTAAIALAENSGTAKKRKWAVTSCGGKTRRQASGSDGGSDLPPTPKKRLLKGGVSRKASPPSSAQSGDQVATSDVPTVVATRTSSAAAVSPRIGTIAPPLPPSTPAAPSSWSERQFRGLREKSSELEDHLTTIRESLRKDFTRLHQVAGELGIYSSIPQHPDETSLTFGLQDLVKAMEAAPAKHAAKVAEETCTRVRTGACHVLACVKIAHPEVDLEQAMAKGGADDTREDVMSEVADLGELILSFYEECLDVEDVQQSGRPDSPEFAPVASPQASSPDVNENAMIAVNAAEVVTSPGPSPTTLLRENLG</sequence>
<gene>
    <name evidence="2" type="primary">OSJNAa0079B05.15</name>
</gene>
<name>A0A5S6R6N7_ORYSJ</name>
<evidence type="ECO:0000256" key="1">
    <source>
        <dbReference type="SAM" id="MobiDB-lite"/>
    </source>
</evidence>
<feature type="compositionally biased region" description="Low complexity" evidence="1">
    <location>
        <begin position="312"/>
        <end position="329"/>
    </location>
</feature>
<feature type="region of interest" description="Disordered" evidence="1">
    <location>
        <begin position="492"/>
        <end position="518"/>
    </location>
</feature>
<dbReference type="AlphaFoldDB" id="A0A5S6R6N7"/>
<feature type="region of interest" description="Disordered" evidence="1">
    <location>
        <begin position="259"/>
        <end position="347"/>
    </location>
</feature>
<protein>
    <submittedName>
        <fullName evidence="2">Gypsy-type retrotransposon protein</fullName>
    </submittedName>
</protein>
<proteinExistence type="predicted"/>